<reference evidence="1" key="1">
    <citation type="journal article" date="2018" name="Genome Biol.">
        <title>SKESA: strategic k-mer extension for scrupulous assemblies.</title>
        <authorList>
            <person name="Souvorov A."/>
            <person name="Agarwala R."/>
            <person name="Lipman D.J."/>
        </authorList>
    </citation>
    <scope>NUCLEOTIDE SEQUENCE</scope>
    <source>
        <strain evidence="1">EC00696</strain>
    </source>
</reference>
<dbReference type="AlphaFoldDB" id="A0A779I8B0"/>
<dbReference type="InterPro" id="IPR018840">
    <property type="entry name" value="DUF2441"/>
</dbReference>
<evidence type="ECO:0000313" key="1">
    <source>
        <dbReference type="EMBL" id="HAI9772857.1"/>
    </source>
</evidence>
<dbReference type="RefSeq" id="WP_021562677.1">
    <property type="nucleotide sequence ID" value="NZ_AP022525.1"/>
</dbReference>
<organism evidence="1">
    <name type="scientific">Escherichia coli</name>
    <dbReference type="NCBI Taxonomy" id="562"/>
    <lineage>
        <taxon>Bacteria</taxon>
        <taxon>Pseudomonadati</taxon>
        <taxon>Pseudomonadota</taxon>
        <taxon>Gammaproteobacteria</taxon>
        <taxon>Enterobacterales</taxon>
        <taxon>Enterobacteriaceae</taxon>
        <taxon>Escherichia</taxon>
    </lineage>
</organism>
<reference evidence="1" key="2">
    <citation type="submission" date="2019-11" db="EMBL/GenBank/DDBJ databases">
        <authorList>
            <consortium name="NCBI Pathogen Detection Project"/>
        </authorList>
    </citation>
    <scope>NUCLEOTIDE SEQUENCE</scope>
    <source>
        <strain evidence="1">EC00696</strain>
    </source>
</reference>
<name>A0A779I8B0_ECOLX</name>
<dbReference type="Pfam" id="PF10386">
    <property type="entry name" value="DUF2441"/>
    <property type="match status" value="1"/>
</dbReference>
<comment type="caution">
    <text evidence="1">The sequence shown here is derived from an EMBL/GenBank/DDBJ whole genome shotgun (WGS) entry which is preliminary data.</text>
</comment>
<accession>A0A779I8B0</accession>
<dbReference type="EMBL" id="DABGQI010000042">
    <property type="protein sequence ID" value="HAI9772857.1"/>
    <property type="molecule type" value="Genomic_DNA"/>
</dbReference>
<proteinExistence type="predicted"/>
<sequence length="202" mass="23451">MDYFYIATKSQNPWVKYRPLAVGDLASTSFPNPFFNYFLSSNIPPIPVNVNGHLTDYTRMQWLYGLKTGSLTTKCSVQDIAAVGQELAMHFCKYTRELIWEAVRVEYYPKKPSRQKCLWVSQGEESLYYWISQLGLGDNQTVFRVELDGVIHEASDEHLMNDDIPYDIALEKAHKYWSGEIVDPLKKEILFEGNMRILEHIL</sequence>
<dbReference type="SUPFAM" id="SSF56399">
    <property type="entry name" value="ADP-ribosylation"/>
    <property type="match status" value="1"/>
</dbReference>
<protein>
    <submittedName>
        <fullName evidence="1">DUF2441 domain-containing protein</fullName>
    </submittedName>
</protein>
<gene>
    <name evidence="1" type="ORF">HL294_24425</name>
</gene>